<evidence type="ECO:0000256" key="1">
    <source>
        <dbReference type="SAM" id="Phobius"/>
    </source>
</evidence>
<dbReference type="AlphaFoldDB" id="A0A2P5ETF1"/>
<name>A0A2P5ETF1_TREOI</name>
<comment type="caution">
    <text evidence="2">The sequence shown here is derived from an EMBL/GenBank/DDBJ whole genome shotgun (WGS) entry which is preliminary data.</text>
</comment>
<gene>
    <name evidence="2" type="ORF">TorRG33x02_153380</name>
</gene>
<evidence type="ECO:0000313" key="3">
    <source>
        <dbReference type="Proteomes" id="UP000237000"/>
    </source>
</evidence>
<keyword evidence="1" id="KW-1133">Transmembrane helix</keyword>
<accession>A0A2P5ETF1</accession>
<dbReference type="EMBL" id="JXTC01000101">
    <property type="protein sequence ID" value="PON88823.1"/>
    <property type="molecule type" value="Genomic_DNA"/>
</dbReference>
<keyword evidence="1" id="KW-0812">Transmembrane</keyword>
<dbReference type="InParanoid" id="A0A2P5ETF1"/>
<keyword evidence="3" id="KW-1185">Reference proteome</keyword>
<sequence>TFLIKKTKNCLNKLPNKPKVFINIGNIFFFNFFTIKSNIFFLQKFYPQVERRRICFLNIRKSSFNLTLISPFSKC</sequence>
<protein>
    <submittedName>
        <fullName evidence="2">Uncharacterized protein</fullName>
    </submittedName>
</protein>
<dbReference type="Proteomes" id="UP000237000">
    <property type="component" value="Unassembled WGS sequence"/>
</dbReference>
<proteinExistence type="predicted"/>
<organism evidence="2 3">
    <name type="scientific">Trema orientale</name>
    <name type="common">Charcoal tree</name>
    <name type="synonym">Celtis orientalis</name>
    <dbReference type="NCBI Taxonomy" id="63057"/>
    <lineage>
        <taxon>Eukaryota</taxon>
        <taxon>Viridiplantae</taxon>
        <taxon>Streptophyta</taxon>
        <taxon>Embryophyta</taxon>
        <taxon>Tracheophyta</taxon>
        <taxon>Spermatophyta</taxon>
        <taxon>Magnoliopsida</taxon>
        <taxon>eudicotyledons</taxon>
        <taxon>Gunneridae</taxon>
        <taxon>Pentapetalae</taxon>
        <taxon>rosids</taxon>
        <taxon>fabids</taxon>
        <taxon>Rosales</taxon>
        <taxon>Cannabaceae</taxon>
        <taxon>Trema</taxon>
    </lineage>
</organism>
<keyword evidence="1" id="KW-0472">Membrane</keyword>
<reference evidence="3" key="1">
    <citation type="submission" date="2016-06" db="EMBL/GenBank/DDBJ databases">
        <title>Parallel loss of symbiosis genes in relatives of nitrogen-fixing non-legume Parasponia.</title>
        <authorList>
            <person name="Van Velzen R."/>
            <person name="Holmer R."/>
            <person name="Bu F."/>
            <person name="Rutten L."/>
            <person name="Van Zeijl A."/>
            <person name="Liu W."/>
            <person name="Santuari L."/>
            <person name="Cao Q."/>
            <person name="Sharma T."/>
            <person name="Shen D."/>
            <person name="Roswanjaya Y."/>
            <person name="Wardhani T."/>
            <person name="Kalhor M.S."/>
            <person name="Jansen J."/>
            <person name="Van den Hoogen J."/>
            <person name="Gungor B."/>
            <person name="Hartog M."/>
            <person name="Hontelez J."/>
            <person name="Verver J."/>
            <person name="Yang W.-C."/>
            <person name="Schijlen E."/>
            <person name="Repin R."/>
            <person name="Schilthuizen M."/>
            <person name="Schranz E."/>
            <person name="Heidstra R."/>
            <person name="Miyata K."/>
            <person name="Fedorova E."/>
            <person name="Kohlen W."/>
            <person name="Bisseling T."/>
            <person name="Smit S."/>
            <person name="Geurts R."/>
        </authorList>
    </citation>
    <scope>NUCLEOTIDE SEQUENCE [LARGE SCALE GENOMIC DNA]</scope>
    <source>
        <strain evidence="3">cv. RG33-2</strain>
    </source>
</reference>
<evidence type="ECO:0000313" key="2">
    <source>
        <dbReference type="EMBL" id="PON88823.1"/>
    </source>
</evidence>
<feature type="non-terminal residue" evidence="2">
    <location>
        <position position="1"/>
    </location>
</feature>
<feature type="transmembrane region" description="Helical" evidence="1">
    <location>
        <begin position="20"/>
        <end position="42"/>
    </location>
</feature>